<keyword evidence="3" id="KW-0067">ATP-binding</keyword>
<dbReference type="AlphaFoldDB" id="W9K1D3"/>
<dbReference type="PRINTS" id="PR00819">
    <property type="entry name" value="CBXCFQXSUPER"/>
</dbReference>
<dbReference type="GO" id="GO:0016887">
    <property type="term" value="F:ATP hydrolysis activity"/>
    <property type="evidence" value="ECO:0007669"/>
    <property type="project" value="InterPro"/>
</dbReference>
<reference evidence="6" key="2">
    <citation type="submission" date="2012-06" db="EMBL/GenBank/DDBJ databases">
        <title>Annotation of the Genome Sequence of Fusarium oxysporum Fo47.</title>
        <authorList>
            <consortium name="The Broad Institute Genomics Platform"/>
            <person name="Ma L.-J."/>
            <person name="Corby-Kistler H."/>
            <person name="Broz K."/>
            <person name="Gale L.R."/>
            <person name="Jonkers W."/>
            <person name="O'Donnell K."/>
            <person name="Ploetz R."/>
            <person name="Steinberg C."/>
            <person name="Schwartz D.C."/>
            <person name="VanEtten H."/>
            <person name="Zhou S."/>
            <person name="Young S.K."/>
            <person name="Zeng Q."/>
            <person name="Gargeya S."/>
            <person name="Fitzgerald M."/>
            <person name="Abouelleil A."/>
            <person name="Alvarado L."/>
            <person name="Chapman S.B."/>
            <person name="Gainer-Dewar J."/>
            <person name="Goldberg J."/>
            <person name="Griggs A."/>
            <person name="Gujja S."/>
            <person name="Hansen M."/>
            <person name="Howarth C."/>
            <person name="Imamovic A."/>
            <person name="Ireland A."/>
            <person name="Larimer J."/>
            <person name="McCowan C."/>
            <person name="Murphy C."/>
            <person name="Pearson M."/>
            <person name="Poon T.W."/>
            <person name="Priest M."/>
            <person name="Roberts A."/>
            <person name="Saif S."/>
            <person name="Shea T."/>
            <person name="Sykes S."/>
            <person name="Wortman J."/>
            <person name="Nusbaum C."/>
            <person name="Birren B."/>
        </authorList>
    </citation>
    <scope>NUCLEOTIDE SEQUENCE</scope>
    <source>
        <strain evidence="6">Fo47</strain>
    </source>
</reference>
<dbReference type="PANTHER" id="PTHR43392:SF2">
    <property type="entry name" value="AAA-TYPE ATPASE FAMILY PROTEIN _ ANKYRIN REPEAT FAMILY PROTEIN"/>
    <property type="match status" value="1"/>
</dbReference>
<evidence type="ECO:0000256" key="3">
    <source>
        <dbReference type="ARBA" id="ARBA00022840"/>
    </source>
</evidence>
<keyword evidence="2" id="KW-0547">Nucleotide-binding</keyword>
<dbReference type="SMART" id="SM00382">
    <property type="entry name" value="AAA"/>
    <property type="match status" value="1"/>
</dbReference>
<sequence>MANGMRRYGLDPKPHIPWAFVFKGPPGTGKTSTARKVGKLFYDIGFLSSDEVVTCSVTNLTGELSRHTGPRVINQFELGLGKVLFIDEAYRLIDDSFHKEAIGELVDVMTKPRYAHNMVVILAGHSDEMEELLMLNPGLRSRFPTVLEFPQMAPEECLKLLEKLLSKLNISLSISTTGEHKVAVLDVLKQLIDSKGWASGRDVKALSQAIMNLFLRKRVRLKRSLDQKDFVIEALCPILDQVQDNTRSASISIGVLHHGEVIFTRSRFTAACRGIPVDEGELNWIEPIRSYIPFTNTVDPVVGQRATSQYALSHNRGLAYMDLTWLGVECDSILDKKDLLEVISRLPPVNDLRIVFHYNNCMYAVAGLVIEQQSGRPWYEFLKERILEPLGMHRAVRHRKKLPHGNVAEPHVVIDGYSLHRQKPVDTAADDTFMELAGGVWSNVSDMMKWAKLSSTPCTSSLRSSNRFRPSYHTNPISPPLP</sequence>
<dbReference type="SUPFAM" id="SSF56601">
    <property type="entry name" value="beta-lactamase/transpeptidase-like"/>
    <property type="match status" value="1"/>
</dbReference>
<dbReference type="CDD" id="cd00009">
    <property type="entry name" value="AAA"/>
    <property type="match status" value="1"/>
</dbReference>
<comment type="similarity">
    <text evidence="1">Belongs to the CbxX/CfxQ family.</text>
</comment>
<dbReference type="Pfam" id="PF00144">
    <property type="entry name" value="Beta-lactamase"/>
    <property type="match status" value="1"/>
</dbReference>
<accession>W9K1D3</accession>
<evidence type="ECO:0000259" key="5">
    <source>
        <dbReference type="SMART" id="SM00382"/>
    </source>
</evidence>
<protein>
    <recommendedName>
        <fullName evidence="5">AAA+ ATPase domain-containing protein</fullName>
    </recommendedName>
</protein>
<dbReference type="HOGENOM" id="CLU_044607_0_0_1"/>
<dbReference type="InterPro" id="IPR003959">
    <property type="entry name" value="ATPase_AAA_core"/>
</dbReference>
<evidence type="ECO:0000313" key="6">
    <source>
        <dbReference type="EMBL" id="EWZ36554.1"/>
    </source>
</evidence>
<dbReference type="GO" id="GO:0005524">
    <property type="term" value="F:ATP binding"/>
    <property type="evidence" value="ECO:0007669"/>
    <property type="project" value="UniProtKB-KW"/>
</dbReference>
<dbReference type="EMBL" id="JH717902">
    <property type="protein sequence ID" value="EWZ36554.1"/>
    <property type="molecule type" value="Genomic_DNA"/>
</dbReference>
<dbReference type="InterPro" id="IPR001466">
    <property type="entry name" value="Beta-lactam-related"/>
</dbReference>
<evidence type="ECO:0000256" key="2">
    <source>
        <dbReference type="ARBA" id="ARBA00022741"/>
    </source>
</evidence>
<feature type="domain" description="AAA+ ATPase" evidence="5">
    <location>
        <begin position="17"/>
        <end position="153"/>
    </location>
</feature>
<dbReference type="PANTHER" id="PTHR43392">
    <property type="entry name" value="AAA-TYPE ATPASE FAMILY PROTEIN / ANKYRIN REPEAT FAMILY PROTEIN"/>
    <property type="match status" value="1"/>
</dbReference>
<proteinExistence type="inferred from homology"/>
<dbReference type="InterPro" id="IPR050773">
    <property type="entry name" value="CbxX/CfxQ_RuBisCO_ESX"/>
</dbReference>
<name>W9K1D3_FUSOX</name>
<dbReference type="InterPro" id="IPR003593">
    <property type="entry name" value="AAA+_ATPase"/>
</dbReference>
<dbReference type="Pfam" id="PF00004">
    <property type="entry name" value="AAA"/>
    <property type="match status" value="1"/>
</dbReference>
<evidence type="ECO:0000256" key="1">
    <source>
        <dbReference type="ARBA" id="ARBA00010378"/>
    </source>
</evidence>
<dbReference type="InterPro" id="IPR012338">
    <property type="entry name" value="Beta-lactam/transpept-like"/>
</dbReference>
<dbReference type="InterPro" id="IPR027417">
    <property type="entry name" value="P-loop_NTPase"/>
</dbReference>
<reference evidence="6" key="1">
    <citation type="submission" date="2011-06" db="EMBL/GenBank/DDBJ databases">
        <title>The Genome Sequence of Fusarium oxysporum Fo47.</title>
        <authorList>
            <consortium name="The Broad Institute Genome Sequencing Platform"/>
            <person name="Ma L.-J."/>
            <person name="Gale L.R."/>
            <person name="Schwartz D.C."/>
            <person name="Zhou S."/>
            <person name="Corby-Kistler H."/>
            <person name="Young S.K."/>
            <person name="Zeng Q."/>
            <person name="Gargeya S."/>
            <person name="Fitzgerald M."/>
            <person name="Haas B."/>
            <person name="Abouelleil A."/>
            <person name="Alvarado L."/>
            <person name="Arachchi H.M."/>
            <person name="Berlin A."/>
            <person name="Brown A."/>
            <person name="Chapman S.B."/>
            <person name="Chen Z."/>
            <person name="Dunbar C."/>
            <person name="Freedman E."/>
            <person name="Gearin G."/>
            <person name="Gellesch M."/>
            <person name="Goldberg J."/>
            <person name="Griggs A."/>
            <person name="Gujja S."/>
            <person name="Heiman D."/>
            <person name="Howarth C."/>
            <person name="Larson L."/>
            <person name="Lui A."/>
            <person name="MacDonald P.J.P."/>
            <person name="Mehta T."/>
            <person name="Montmayeur A."/>
            <person name="Murphy C."/>
            <person name="Neiman D."/>
            <person name="Pearson M."/>
            <person name="Priest M."/>
            <person name="Roberts A."/>
            <person name="Saif S."/>
            <person name="Shea T."/>
            <person name="Shenoy N."/>
            <person name="Sisk P."/>
            <person name="Stolte C."/>
            <person name="Sykes S."/>
            <person name="Wortman J."/>
            <person name="Nusbaum C."/>
            <person name="Birren B."/>
        </authorList>
    </citation>
    <scope>NUCLEOTIDE SEQUENCE [LARGE SCALE GENOMIC DNA]</scope>
    <source>
        <strain evidence="6">Fo47</strain>
    </source>
</reference>
<feature type="region of interest" description="Disordered" evidence="4">
    <location>
        <begin position="460"/>
        <end position="482"/>
    </location>
</feature>
<organism evidence="6">
    <name type="scientific">Fusarium oxysporum Fo47</name>
    <dbReference type="NCBI Taxonomy" id="660027"/>
    <lineage>
        <taxon>Eukaryota</taxon>
        <taxon>Fungi</taxon>
        <taxon>Dikarya</taxon>
        <taxon>Ascomycota</taxon>
        <taxon>Pezizomycotina</taxon>
        <taxon>Sordariomycetes</taxon>
        <taxon>Hypocreomycetidae</taxon>
        <taxon>Hypocreales</taxon>
        <taxon>Nectriaceae</taxon>
        <taxon>Fusarium</taxon>
        <taxon>Fusarium oxysporum species complex</taxon>
    </lineage>
</organism>
<dbReference type="Gene3D" id="3.40.710.10">
    <property type="entry name" value="DD-peptidase/beta-lactamase superfamily"/>
    <property type="match status" value="1"/>
</dbReference>
<dbReference type="InterPro" id="IPR000641">
    <property type="entry name" value="CbxX/CfxQ"/>
</dbReference>
<dbReference type="Gene3D" id="3.40.50.300">
    <property type="entry name" value="P-loop containing nucleotide triphosphate hydrolases"/>
    <property type="match status" value="1"/>
</dbReference>
<gene>
    <name evidence="6" type="ORF">FOZG_10547</name>
</gene>
<dbReference type="SUPFAM" id="SSF52540">
    <property type="entry name" value="P-loop containing nucleoside triphosphate hydrolases"/>
    <property type="match status" value="1"/>
</dbReference>
<evidence type="ECO:0000256" key="4">
    <source>
        <dbReference type="SAM" id="MobiDB-lite"/>
    </source>
</evidence>
<dbReference type="VEuPathDB" id="FungiDB:FOZG_10547"/>
<dbReference type="Proteomes" id="UP000030766">
    <property type="component" value="Unassembled WGS sequence"/>
</dbReference>